<reference evidence="11" key="2">
    <citation type="submission" date="2025-08" db="UniProtKB">
        <authorList>
            <consortium name="Ensembl"/>
        </authorList>
    </citation>
    <scope>IDENTIFICATION</scope>
</reference>
<dbReference type="Proteomes" id="UP000472265">
    <property type="component" value="Chromosome 5"/>
</dbReference>
<name>A0A671UFD6_SPAAU</name>
<accession>A0A671UFD6</accession>
<proteinExistence type="inferred from homology"/>
<comment type="subcellular location">
    <subcellularLocation>
        <location evidence="1">Membrane</location>
    </subcellularLocation>
    <subcellularLocation>
        <location evidence="2">Secreted</location>
    </subcellularLocation>
</comment>
<evidence type="ECO:0000313" key="12">
    <source>
        <dbReference type="Proteomes" id="UP000472265"/>
    </source>
</evidence>
<evidence type="ECO:0000256" key="8">
    <source>
        <dbReference type="SAM" id="SignalP"/>
    </source>
</evidence>
<evidence type="ECO:0000256" key="6">
    <source>
        <dbReference type="ARBA" id="ARBA00023136"/>
    </source>
</evidence>
<dbReference type="GO" id="GO:0022829">
    <property type="term" value="F:wide pore channel activity"/>
    <property type="evidence" value="ECO:0007669"/>
    <property type="project" value="TreeGrafter"/>
</dbReference>
<dbReference type="PROSITE" id="PS00279">
    <property type="entry name" value="MACPF_1"/>
    <property type="match status" value="1"/>
</dbReference>
<dbReference type="GO" id="GO:0001913">
    <property type="term" value="P:T cell mediated cytotoxicity"/>
    <property type="evidence" value="ECO:0007669"/>
    <property type="project" value="TreeGrafter"/>
</dbReference>
<gene>
    <name evidence="11" type="primary">MPEG1</name>
    <name evidence="11" type="synonym">prf1.5</name>
</gene>
<dbReference type="InterPro" id="IPR000008">
    <property type="entry name" value="C2_dom"/>
</dbReference>
<evidence type="ECO:0000259" key="9">
    <source>
        <dbReference type="PROSITE" id="PS50004"/>
    </source>
</evidence>
<dbReference type="GO" id="GO:0005579">
    <property type="term" value="C:membrane attack complex"/>
    <property type="evidence" value="ECO:0007669"/>
    <property type="project" value="InterPro"/>
</dbReference>
<dbReference type="PANTHER" id="PTHR46096:SF1">
    <property type="entry name" value="PERFORIN 1.5"/>
    <property type="match status" value="1"/>
</dbReference>
<feature type="domain" description="C2" evidence="9">
    <location>
        <begin position="533"/>
        <end position="654"/>
    </location>
</feature>
<evidence type="ECO:0000256" key="4">
    <source>
        <dbReference type="ARBA" id="ARBA00022525"/>
    </source>
</evidence>
<dbReference type="InterPro" id="IPR020864">
    <property type="entry name" value="MACPF"/>
</dbReference>
<dbReference type="Pfam" id="PF01823">
    <property type="entry name" value="MACPF"/>
    <property type="match status" value="1"/>
</dbReference>
<dbReference type="SMART" id="SM00239">
    <property type="entry name" value="C2"/>
    <property type="match status" value="1"/>
</dbReference>
<dbReference type="InterPro" id="IPR052784">
    <property type="entry name" value="Perforin-1_pore-forming"/>
</dbReference>
<dbReference type="OMA" id="RCVVYPE"/>
<dbReference type="GO" id="GO:0031640">
    <property type="term" value="P:killing of cells of another organism"/>
    <property type="evidence" value="ECO:0007669"/>
    <property type="project" value="UniProtKB-KW"/>
</dbReference>
<evidence type="ECO:0000256" key="1">
    <source>
        <dbReference type="ARBA" id="ARBA00004370"/>
    </source>
</evidence>
<evidence type="ECO:0000256" key="3">
    <source>
        <dbReference type="ARBA" id="ARBA00009214"/>
    </source>
</evidence>
<keyword evidence="6" id="KW-0472">Membrane</keyword>
<dbReference type="GO" id="GO:0005576">
    <property type="term" value="C:extracellular region"/>
    <property type="evidence" value="ECO:0007669"/>
    <property type="project" value="UniProtKB-SubCell"/>
</dbReference>
<keyword evidence="7" id="KW-1015">Disulfide bond</keyword>
<dbReference type="SUPFAM" id="SSF49562">
    <property type="entry name" value="C2 domain (Calcium/lipid-binding domain, CaLB)"/>
    <property type="match status" value="1"/>
</dbReference>
<dbReference type="InterPro" id="IPR001862">
    <property type="entry name" value="MAC_perforin"/>
</dbReference>
<dbReference type="InterPro" id="IPR035892">
    <property type="entry name" value="C2_domain_sf"/>
</dbReference>
<evidence type="ECO:0000256" key="2">
    <source>
        <dbReference type="ARBA" id="ARBA00004613"/>
    </source>
</evidence>
<comment type="similarity">
    <text evidence="3">Belongs to the complement C6/C7/C8/C9 family.</text>
</comment>
<dbReference type="AlphaFoldDB" id="A0A671UFD6"/>
<protein>
    <submittedName>
        <fullName evidence="11">Macrophage expressed 1, tandem duplicate 3</fullName>
    </submittedName>
</protein>
<feature type="domain" description="MACPF" evidence="10">
    <location>
        <begin position="186"/>
        <end position="532"/>
    </location>
</feature>
<dbReference type="PANTHER" id="PTHR46096">
    <property type="entry name" value="PERFORIN-1"/>
    <property type="match status" value="1"/>
</dbReference>
<dbReference type="GO" id="GO:0051607">
    <property type="term" value="P:defense response to virus"/>
    <property type="evidence" value="ECO:0007669"/>
    <property type="project" value="TreeGrafter"/>
</dbReference>
<feature type="chain" id="PRO_5025675781" evidence="8">
    <location>
        <begin position="19"/>
        <end position="675"/>
    </location>
</feature>
<dbReference type="PRINTS" id="PR00764">
    <property type="entry name" value="COMPLEMENTC9"/>
</dbReference>
<organism evidence="11 12">
    <name type="scientific">Sparus aurata</name>
    <name type="common">Gilthead sea bream</name>
    <dbReference type="NCBI Taxonomy" id="8175"/>
    <lineage>
        <taxon>Eukaryota</taxon>
        <taxon>Metazoa</taxon>
        <taxon>Chordata</taxon>
        <taxon>Craniata</taxon>
        <taxon>Vertebrata</taxon>
        <taxon>Euteleostomi</taxon>
        <taxon>Actinopterygii</taxon>
        <taxon>Neopterygii</taxon>
        <taxon>Teleostei</taxon>
        <taxon>Neoteleostei</taxon>
        <taxon>Acanthomorphata</taxon>
        <taxon>Eupercaria</taxon>
        <taxon>Spariformes</taxon>
        <taxon>Sparidae</taxon>
        <taxon>Sparus</taxon>
    </lineage>
</organism>
<keyword evidence="12" id="KW-1185">Reference proteome</keyword>
<dbReference type="SMART" id="SM00457">
    <property type="entry name" value="MACPF"/>
    <property type="match status" value="1"/>
</dbReference>
<dbReference type="Ensembl" id="ENSSAUT00010012129.1">
    <property type="protein sequence ID" value="ENSSAUP00010011399.1"/>
    <property type="gene ID" value="ENSSAUG00010005496.1"/>
</dbReference>
<reference evidence="11" key="1">
    <citation type="submission" date="2021-04" db="EMBL/GenBank/DDBJ databases">
        <authorList>
            <consortium name="Wellcome Sanger Institute Data Sharing"/>
        </authorList>
    </citation>
    <scope>NUCLEOTIDE SEQUENCE [LARGE SCALE GENOMIC DNA]</scope>
</reference>
<dbReference type="InterPro" id="IPR020863">
    <property type="entry name" value="MACPF_CS"/>
</dbReference>
<evidence type="ECO:0000313" key="11">
    <source>
        <dbReference type="Ensembl" id="ENSSAUP00010011399.1"/>
    </source>
</evidence>
<evidence type="ECO:0000256" key="7">
    <source>
        <dbReference type="ARBA" id="ARBA00023157"/>
    </source>
</evidence>
<dbReference type="Gene3D" id="2.60.40.150">
    <property type="entry name" value="C2 domain"/>
    <property type="match status" value="1"/>
</dbReference>
<reference evidence="11" key="3">
    <citation type="submission" date="2025-09" db="UniProtKB">
        <authorList>
            <consortium name="Ensembl"/>
        </authorList>
    </citation>
    <scope>IDENTIFICATION</scope>
</reference>
<dbReference type="GO" id="GO:0001771">
    <property type="term" value="P:immunological synapse formation"/>
    <property type="evidence" value="ECO:0007669"/>
    <property type="project" value="TreeGrafter"/>
</dbReference>
<feature type="signal peptide" evidence="8">
    <location>
        <begin position="1"/>
        <end position="18"/>
    </location>
</feature>
<evidence type="ECO:0000256" key="5">
    <source>
        <dbReference type="ARBA" id="ARBA00022852"/>
    </source>
</evidence>
<keyword evidence="8" id="KW-0732">Signal</keyword>
<dbReference type="PROSITE" id="PS50004">
    <property type="entry name" value="C2"/>
    <property type="match status" value="1"/>
</dbReference>
<dbReference type="PROSITE" id="PS51412">
    <property type="entry name" value="MACPF_2"/>
    <property type="match status" value="1"/>
</dbReference>
<dbReference type="Pfam" id="PF00168">
    <property type="entry name" value="C2"/>
    <property type="match status" value="1"/>
</dbReference>
<evidence type="ECO:0000259" key="10">
    <source>
        <dbReference type="PROSITE" id="PS51412"/>
    </source>
</evidence>
<sequence>MKAAVTLLALSLLHVCSSVPVSRPTNWLRQCRASTNISITALEVLPGGGWDNLRNMDAGRVMNISYFQCQTTEDGLYLIPDEVFVVPHKETGVETNSEIISSWLDQKSSTSGSINADISFLSVLNGKFSTENKRMKTHQVKDSSTTARVQVTMQAARYQQSNLILFILALLVVMEVCRVQGCRTGSGSECEKAPFVPGHNLAGEGFDVVRMRRTGAYVINVKGHLVDNHTCTLCPNRFQQGQIQRLPAVVLDWRPFSRCSKQLSSALHHSVDSLLRSSNSLVNNNWGVGLSLENYGNAVLGGSRSELAKFARSQHSVDKATFAIHEISCTYYSYRLADHPQLSAEFTKHLKRLPQSINTSQNRALYRRLIDTYGTHYIHQVQLGGKVKRITAFRTCLATLKGFTESEVKTCLNAELRMALGFLPANASFSNKCDNLLKGNMSMGFYQGFMTHKIEVIGGERYFPDILYQEDPSEAYNSWMNSLHDNPDVVSYAIFPLHHLVEDSQISANLRSTVEEYIKDNQLKDDQFGSKNCSPTPNLDHNCCPLRAGRGTLRLVIQRAAGLKADTFTKTDAYVKIFYNGMYEETDTVMDNNDPVWNATFDFGSVELGQQLRFEVWDRDVLYNDIAGICVVFPERGSRSLSCQLSKGVLYFSYSIKCDAHLTGFRCGRYSPNAE</sequence>
<keyword evidence="4" id="KW-0964">Secreted</keyword>
<dbReference type="GeneTree" id="ENSGT00390000008048"/>
<keyword evidence="5" id="KW-0204">Cytolysis</keyword>